<keyword evidence="6" id="KW-1185">Reference proteome</keyword>
<dbReference type="Proteomes" id="UP000237749">
    <property type="component" value="Unassembled WGS sequence"/>
</dbReference>
<dbReference type="InterPro" id="IPR005084">
    <property type="entry name" value="CBM6"/>
</dbReference>
<dbReference type="InterPro" id="IPR029058">
    <property type="entry name" value="AB_hydrolase_fold"/>
</dbReference>
<dbReference type="GO" id="GO:0016747">
    <property type="term" value="F:acyltransferase activity, transferring groups other than amino-acyl groups"/>
    <property type="evidence" value="ECO:0007669"/>
    <property type="project" value="TreeGrafter"/>
</dbReference>
<dbReference type="EMBL" id="PTJA01000006">
    <property type="protein sequence ID" value="PPK80576.1"/>
    <property type="molecule type" value="Genomic_DNA"/>
</dbReference>
<keyword evidence="2" id="KW-0378">Hydrolase</keyword>
<comment type="caution">
    <text evidence="5">The sequence shown here is derived from an EMBL/GenBank/DDBJ whole genome shotgun (WGS) entry which is preliminary data.</text>
</comment>
<dbReference type="PROSITE" id="PS51175">
    <property type="entry name" value="CBM6"/>
    <property type="match status" value="1"/>
</dbReference>
<protein>
    <submittedName>
        <fullName evidence="5">Enterochelin esterase-like enzyme</fullName>
    </submittedName>
</protein>
<dbReference type="SUPFAM" id="SSF53474">
    <property type="entry name" value="alpha/beta-Hydrolases"/>
    <property type="match status" value="1"/>
</dbReference>
<dbReference type="SMART" id="SM00606">
    <property type="entry name" value="CBD_IV"/>
    <property type="match status" value="1"/>
</dbReference>
<dbReference type="CDD" id="cd04084">
    <property type="entry name" value="CBM6_xylanase-like"/>
    <property type="match status" value="1"/>
</dbReference>
<reference evidence="5 6" key="1">
    <citation type="submission" date="2018-02" db="EMBL/GenBank/DDBJ databases">
        <title>Genomic Encyclopedia of Archaeal and Bacterial Type Strains, Phase II (KMG-II): from individual species to whole genera.</title>
        <authorList>
            <person name="Goeker M."/>
        </authorList>
    </citation>
    <scope>NUCLEOTIDE SEQUENCE [LARGE SCALE GENOMIC DNA]</scope>
    <source>
        <strain evidence="5 6">DSM 3808</strain>
    </source>
</reference>
<dbReference type="Gene3D" id="3.40.50.1820">
    <property type="entry name" value="alpha/beta hydrolase"/>
    <property type="match status" value="1"/>
</dbReference>
<dbReference type="AlphaFoldDB" id="A0A2S6HSB6"/>
<feature type="chain" id="PRO_5015478068" evidence="3">
    <location>
        <begin position="38"/>
        <end position="698"/>
    </location>
</feature>
<dbReference type="InterPro" id="IPR005181">
    <property type="entry name" value="SASA"/>
</dbReference>
<dbReference type="Pfam" id="PF03422">
    <property type="entry name" value="CBM_6"/>
    <property type="match status" value="1"/>
</dbReference>
<sequence>MESKNIMKKISNKLRRKFSIIAVLLAILFAIPVNSVAAETLPASPPSGYDQVKTNIPHGQVSYITYQSTATNSQRRARIYLPPGYSTNNKYSVMYLLHGIGGNEDEWYNNGAPNVILDNLIAAGKIQPFILVLPNGNATGSGVRDGWENFTKDLMNSLVPYIESHYSVYTDAQHRAIAGLSQGGAQSLNIGLPNVDKFPYIGGFSSSPITKQVNQLFPDGGTKVRANSKLLFLSCGTSDGLISNNNRVRDYCKSNNIRYTEWLLPGKGHDWSVWKPSLWNFAQMACAAGFTDQNTPTPTPDPVSAFTQIEAESFKNQQGIQTETCTEGGENVGYIENGDYVSYSNIDFGNGAAGFQARVASATSGGNIEIRLDSINGTLIGTCPVTGTGGWQNWTDVKSNVSGASGKHDVYLKFTGGSGYLFNLNWFKFTAPYSMESLGVVNEQGFTLMSAQTPEPTTTTTAKAGKFHCFLLLGQSNMAGYALAQASDKVEDPRVLVLGYDNNAALGRVTNKWDVACPPLHASWLNAIGPGDWFGKTMIQKVPAGDTIGLIPCAISGEKIETFMKSGGTKYNWILNRARIAQQNGGVIEGIIFHQGESNSGDPNWPGKVKTLVEDLRKDLNLGNVPFLPGELLYSGPCAGHNKLVNQLPSLIPNCYVVSANGLVVDPGDTQYRLHFSHDSSVTLGKRYADKMIQALGW</sequence>
<gene>
    <name evidence="5" type="ORF">BXY41_106166</name>
</gene>
<dbReference type="SUPFAM" id="SSF52266">
    <property type="entry name" value="SGNH hydrolase"/>
    <property type="match status" value="1"/>
</dbReference>
<dbReference type="InterPro" id="IPR050583">
    <property type="entry name" value="Mycobacterial_A85_antigen"/>
</dbReference>
<dbReference type="PANTHER" id="PTHR48098:SF1">
    <property type="entry name" value="DIACYLGLYCEROL ACYLTRANSFERASE_MYCOLYLTRANSFERASE AG85A"/>
    <property type="match status" value="1"/>
</dbReference>
<organism evidence="5 6">
    <name type="scientific">Lacrimispora xylanisolvens</name>
    <dbReference type="NCBI Taxonomy" id="384636"/>
    <lineage>
        <taxon>Bacteria</taxon>
        <taxon>Bacillati</taxon>
        <taxon>Bacillota</taxon>
        <taxon>Clostridia</taxon>
        <taxon>Lachnospirales</taxon>
        <taxon>Lachnospiraceae</taxon>
        <taxon>Lacrimispora</taxon>
    </lineage>
</organism>
<evidence type="ECO:0000313" key="6">
    <source>
        <dbReference type="Proteomes" id="UP000237749"/>
    </source>
</evidence>
<dbReference type="Pfam" id="PF00756">
    <property type="entry name" value="Esterase"/>
    <property type="match status" value="1"/>
</dbReference>
<keyword evidence="1 3" id="KW-0732">Signal</keyword>
<dbReference type="InterPro" id="IPR008979">
    <property type="entry name" value="Galactose-bd-like_sf"/>
</dbReference>
<dbReference type="Pfam" id="PF03629">
    <property type="entry name" value="SASA"/>
    <property type="match status" value="1"/>
</dbReference>
<dbReference type="InterPro" id="IPR000801">
    <property type="entry name" value="Esterase-like"/>
</dbReference>
<dbReference type="Gene3D" id="3.40.50.1110">
    <property type="entry name" value="SGNH hydrolase"/>
    <property type="match status" value="1"/>
</dbReference>
<evidence type="ECO:0000256" key="1">
    <source>
        <dbReference type="ARBA" id="ARBA00022729"/>
    </source>
</evidence>
<feature type="domain" description="CBM6" evidence="4">
    <location>
        <begin position="307"/>
        <end position="430"/>
    </location>
</feature>
<dbReference type="PANTHER" id="PTHR48098">
    <property type="entry name" value="ENTEROCHELIN ESTERASE-RELATED"/>
    <property type="match status" value="1"/>
</dbReference>
<dbReference type="SUPFAM" id="SSF49785">
    <property type="entry name" value="Galactose-binding domain-like"/>
    <property type="match status" value="1"/>
</dbReference>
<proteinExistence type="predicted"/>
<dbReference type="Gene3D" id="2.60.120.260">
    <property type="entry name" value="Galactose-binding domain-like"/>
    <property type="match status" value="1"/>
</dbReference>
<evidence type="ECO:0000256" key="2">
    <source>
        <dbReference type="ARBA" id="ARBA00022801"/>
    </source>
</evidence>
<evidence type="ECO:0000259" key="4">
    <source>
        <dbReference type="PROSITE" id="PS51175"/>
    </source>
</evidence>
<feature type="signal peptide" evidence="3">
    <location>
        <begin position="1"/>
        <end position="37"/>
    </location>
</feature>
<dbReference type="InterPro" id="IPR006584">
    <property type="entry name" value="Cellulose-bd_IV"/>
</dbReference>
<dbReference type="GO" id="GO:0016787">
    <property type="term" value="F:hydrolase activity"/>
    <property type="evidence" value="ECO:0007669"/>
    <property type="project" value="UniProtKB-KW"/>
</dbReference>
<dbReference type="GO" id="GO:0030246">
    <property type="term" value="F:carbohydrate binding"/>
    <property type="evidence" value="ECO:0007669"/>
    <property type="project" value="InterPro"/>
</dbReference>
<dbReference type="InterPro" id="IPR036514">
    <property type="entry name" value="SGNH_hydro_sf"/>
</dbReference>
<evidence type="ECO:0000256" key="3">
    <source>
        <dbReference type="SAM" id="SignalP"/>
    </source>
</evidence>
<name>A0A2S6HSB6_9FIRM</name>
<evidence type="ECO:0000313" key="5">
    <source>
        <dbReference type="EMBL" id="PPK80576.1"/>
    </source>
</evidence>
<accession>A0A2S6HSB6</accession>